<organism evidence="2 3">
    <name type="scientific">Microcella alkalica</name>
    <dbReference type="NCBI Taxonomy" id="355930"/>
    <lineage>
        <taxon>Bacteria</taxon>
        <taxon>Bacillati</taxon>
        <taxon>Actinomycetota</taxon>
        <taxon>Actinomycetes</taxon>
        <taxon>Micrococcales</taxon>
        <taxon>Microbacteriaceae</taxon>
        <taxon>Microcella</taxon>
    </lineage>
</organism>
<reference evidence="2 3" key="1">
    <citation type="submission" date="2020-07" db="EMBL/GenBank/DDBJ databases">
        <title>Sequencing the genomes of 1000 actinobacteria strains.</title>
        <authorList>
            <person name="Klenk H.-P."/>
        </authorList>
    </citation>
    <scope>NUCLEOTIDE SEQUENCE [LARGE SCALE GENOMIC DNA]</scope>
    <source>
        <strain evidence="2 3">DSM 19663</strain>
    </source>
</reference>
<feature type="domain" description="Imm-5-like" evidence="1">
    <location>
        <begin position="2"/>
        <end position="121"/>
    </location>
</feature>
<dbReference type="RefSeq" id="WP_182489269.1">
    <property type="nucleotide sequence ID" value="NZ_BAAAOV010000003.1"/>
</dbReference>
<keyword evidence="3" id="KW-1185">Reference proteome</keyword>
<dbReference type="AlphaFoldDB" id="A0A839E1L4"/>
<dbReference type="Proteomes" id="UP000585905">
    <property type="component" value="Unassembled WGS sequence"/>
</dbReference>
<evidence type="ECO:0000313" key="2">
    <source>
        <dbReference type="EMBL" id="MBA8846579.1"/>
    </source>
</evidence>
<name>A0A839E1L4_9MICO</name>
<comment type="caution">
    <text evidence="2">The sequence shown here is derived from an EMBL/GenBank/DDBJ whole genome shotgun (WGS) entry which is preliminary data.</text>
</comment>
<dbReference type="InterPro" id="IPR048667">
    <property type="entry name" value="Imm5-like"/>
</dbReference>
<protein>
    <recommendedName>
        <fullName evidence="1">Imm-5-like domain-containing protein</fullName>
    </recommendedName>
</protein>
<dbReference type="Pfam" id="PF21805">
    <property type="entry name" value="Imm5_like"/>
    <property type="match status" value="1"/>
</dbReference>
<sequence length="141" mass="14880">MISPHEHRELARWAAACAERALPLFEAEHPDDPRPRAAIAAARAWANGAITVQAAREISFLAHAAARESACAAAADAAARAAGHAAATAHLPTHAPHAADYAARAAADPSDERCWQRAAIEAELLAAVTRQSQRELDRQTA</sequence>
<gene>
    <name evidence="2" type="ORF">FHX53_000143</name>
</gene>
<evidence type="ECO:0000313" key="3">
    <source>
        <dbReference type="Proteomes" id="UP000585905"/>
    </source>
</evidence>
<evidence type="ECO:0000259" key="1">
    <source>
        <dbReference type="Pfam" id="PF21805"/>
    </source>
</evidence>
<accession>A0A839E1L4</accession>
<proteinExistence type="predicted"/>
<dbReference type="EMBL" id="JACGWX010000001">
    <property type="protein sequence ID" value="MBA8846579.1"/>
    <property type="molecule type" value="Genomic_DNA"/>
</dbReference>